<keyword evidence="4 5" id="KW-0406">Ion transport</keyword>
<dbReference type="EMBL" id="GBHO01021086">
    <property type="protein sequence ID" value="JAG22518.1"/>
    <property type="molecule type" value="Transcribed_RNA"/>
</dbReference>
<dbReference type="EMBL" id="GBRD01014988">
    <property type="protein sequence ID" value="JAG50838.1"/>
    <property type="molecule type" value="Transcribed_RNA"/>
</dbReference>
<sequence>MTERMQCWIISIPGSPSAEEAYLELKEIIDRFKGCSVAKFNIPAMKGGAFNYLIKATEEVPKLETESESMVGRIGVNLATVLEKPMLEDGDVAVGEVSLKDYLFTFKWDLNKYPITQNLDTIFGLIRKQMKHVDQQRDAKVRKYMLVHELLNRCEKRRQGPLTTRNYLGDLVTEEDFILGSKFLKTLLVAVPRPLKDQWYASYERLHEEIVPRSTKIISEEEDYVLFSVVVFGRCEKELREVSKKQGFFVRDYEYKENEMFEFNQEISILYSENSKLQEPLIRWLKVQFGEIYAAYIHVKAVKVHIESLLRYGPDAKHQAAVIFLDECHVKKLRAALQQKYSTPGEVGSAGPPKKNKDQAKYDEVVESVEYYPYVFTKLKITIIDLN</sequence>
<proteinExistence type="inferred from homology"/>
<accession>A0A0A9XUE0</accession>
<evidence type="ECO:0000313" key="7">
    <source>
        <dbReference type="EMBL" id="JAG50838.1"/>
    </source>
</evidence>
<evidence type="ECO:0000313" key="6">
    <source>
        <dbReference type="EMBL" id="JAG22518.1"/>
    </source>
</evidence>
<comment type="similarity">
    <text evidence="1 5">Belongs to the V-ATPase C subunit family.</text>
</comment>
<dbReference type="Gene3D" id="3.30.70.1180">
    <property type="entry name" value="Vacuolar atp synthase subunit c, domain 1"/>
    <property type="match status" value="1"/>
</dbReference>
<dbReference type="SUPFAM" id="SSF118203">
    <property type="entry name" value="Vacuolar ATP synthase subunit C"/>
    <property type="match status" value="1"/>
</dbReference>
<comment type="function">
    <text evidence="5">Subunit of the V1 complex of vacuolar(H+)-ATPase (V-ATPase), a multisubunit enzyme composed of a peripheral complex (V1) that hydrolyzes ATP and a membrane integral complex (V0) that translocates protons. V-ATPase is responsible for acidifying and maintaining the pH of intracellular compartments and in some cell types, is targeted to the plasma membrane, where it is responsible for acidifying the extracellular environment. Subunit C is necessary for the assembly of the catalytic sector of the enzyme and is likely to have a specific function in its catalytic activity.</text>
</comment>
<evidence type="ECO:0000256" key="3">
    <source>
        <dbReference type="ARBA" id="ARBA00022781"/>
    </source>
</evidence>
<dbReference type="InterPro" id="IPR004907">
    <property type="entry name" value="ATPase_V1-cplx_csu"/>
</dbReference>
<gene>
    <name evidence="6" type="primary">atp6v1c1b</name>
    <name evidence="6" type="ORF">CM83_5054</name>
</gene>
<reference evidence="7" key="3">
    <citation type="submission" date="2014-09" db="EMBL/GenBank/DDBJ databases">
        <authorList>
            <person name="Magalhaes I.L.F."/>
            <person name="Oliveira U."/>
            <person name="Santos F.R."/>
            <person name="Vidigal T.H.D.A."/>
            <person name="Brescovit A.D."/>
            <person name="Santos A.J."/>
        </authorList>
    </citation>
    <scope>NUCLEOTIDE SEQUENCE</scope>
</reference>
<protein>
    <recommendedName>
        <fullName evidence="5">V-type proton ATPase subunit C</fullName>
    </recommendedName>
</protein>
<keyword evidence="2 5" id="KW-0813">Transport</keyword>
<reference evidence="6" key="1">
    <citation type="journal article" date="2014" name="PLoS ONE">
        <title>Transcriptome-Based Identification of ABC Transporters in the Western Tarnished Plant Bug Lygus hesperus.</title>
        <authorList>
            <person name="Hull J.J."/>
            <person name="Chaney K."/>
            <person name="Geib S.M."/>
            <person name="Fabrick J.A."/>
            <person name="Brent C.S."/>
            <person name="Walsh D."/>
            <person name="Lavine L.C."/>
        </authorList>
    </citation>
    <scope>NUCLEOTIDE SEQUENCE</scope>
</reference>
<reference evidence="6" key="2">
    <citation type="submission" date="2014-07" db="EMBL/GenBank/DDBJ databases">
        <authorList>
            <person name="Hull J."/>
        </authorList>
    </citation>
    <scope>NUCLEOTIDE SEQUENCE</scope>
</reference>
<organism evidence="6">
    <name type="scientific">Lygus hesperus</name>
    <name type="common">Western plant bug</name>
    <dbReference type="NCBI Taxonomy" id="30085"/>
    <lineage>
        <taxon>Eukaryota</taxon>
        <taxon>Metazoa</taxon>
        <taxon>Ecdysozoa</taxon>
        <taxon>Arthropoda</taxon>
        <taxon>Hexapoda</taxon>
        <taxon>Insecta</taxon>
        <taxon>Pterygota</taxon>
        <taxon>Neoptera</taxon>
        <taxon>Paraneoptera</taxon>
        <taxon>Hemiptera</taxon>
        <taxon>Heteroptera</taxon>
        <taxon>Panheteroptera</taxon>
        <taxon>Cimicomorpha</taxon>
        <taxon>Miridae</taxon>
        <taxon>Mirini</taxon>
        <taxon>Lygus</taxon>
    </lineage>
</organism>
<comment type="subunit">
    <text evidence="5">V-ATPase is a heteromultimeric enzyme made up of two complexes: the ATP-hydrolytic V1 complex and the proton translocation V0 complex. The V1 complex consists of three catalytic AB heterodimers that form a heterohexamer, three peripheral stalks each consisting of EG heterodimers, one central rotor including subunits D and F, and the regulatory subunits C and H. The proton translocation complex V0 consists of the proton transport subunit a, a ring of proteolipid subunits c9c'', rotary subunit d, subunits e and f, and two accessory subunits.</text>
</comment>
<dbReference type="CDD" id="cd14785">
    <property type="entry name" value="V-ATPase_C"/>
    <property type="match status" value="1"/>
</dbReference>
<dbReference type="GO" id="GO:0046961">
    <property type="term" value="F:proton-transporting ATPase activity, rotational mechanism"/>
    <property type="evidence" value="ECO:0007669"/>
    <property type="project" value="InterPro"/>
</dbReference>
<evidence type="ECO:0000256" key="5">
    <source>
        <dbReference type="RuleBase" id="RU364010"/>
    </source>
</evidence>
<dbReference type="Gene3D" id="3.30.70.100">
    <property type="match status" value="1"/>
</dbReference>
<evidence type="ECO:0000256" key="4">
    <source>
        <dbReference type="ARBA" id="ARBA00023065"/>
    </source>
</evidence>
<dbReference type="Pfam" id="PF03223">
    <property type="entry name" value="V-ATPase_C"/>
    <property type="match status" value="1"/>
</dbReference>
<dbReference type="InterPro" id="IPR036132">
    <property type="entry name" value="Vac_ATP_synth_c_sf"/>
</dbReference>
<dbReference type="AlphaFoldDB" id="A0A0A9XUE0"/>
<name>A0A0A9XUE0_LYGHE</name>
<evidence type="ECO:0000256" key="2">
    <source>
        <dbReference type="ARBA" id="ARBA00022448"/>
    </source>
</evidence>
<dbReference type="PANTHER" id="PTHR10137:SF0">
    <property type="entry name" value="V-TYPE PROTON ATPASE SUBUNIT C"/>
    <property type="match status" value="1"/>
</dbReference>
<dbReference type="PANTHER" id="PTHR10137">
    <property type="entry name" value="V-TYPE PROTON ATPASE SUBUNIT C"/>
    <property type="match status" value="1"/>
</dbReference>
<evidence type="ECO:0000256" key="1">
    <source>
        <dbReference type="ARBA" id="ARBA00006138"/>
    </source>
</evidence>
<dbReference type="GO" id="GO:0000221">
    <property type="term" value="C:vacuolar proton-transporting V-type ATPase, V1 domain"/>
    <property type="evidence" value="ECO:0007669"/>
    <property type="project" value="TreeGrafter"/>
</dbReference>
<dbReference type="Gene3D" id="1.20.1460.10">
    <property type="entry name" value="subunit c (vma5p) of the yeast v-atpase, domain 2"/>
    <property type="match status" value="1"/>
</dbReference>
<keyword evidence="3 5" id="KW-0375">Hydrogen ion transport</keyword>